<sequence>MLAAEMCLHFKDGRWNAMKVSDAALLKSGFSHADLQKLKNNIANYGGSLDSVTHDLANRFNASKWITIAAFTILALTLILASVDTSITLAATLAIVLPFIWYLTPAKLAYKSWRYRRLTTNSEPRQ</sequence>
<name>Q8GEH1_ERWPE</name>
<dbReference type="EMBL" id="AY123045">
    <property type="protein sequence ID" value="AAN04545.1"/>
    <property type="molecule type" value="Genomic_DNA"/>
</dbReference>
<organism evidence="2">
    <name type="scientific">Erwinia pyrifoliae (strain DSM 12162 / Ep1/96)</name>
    <dbReference type="NCBI Taxonomy" id="634499"/>
    <lineage>
        <taxon>Bacteria</taxon>
        <taxon>Pseudomonadati</taxon>
        <taxon>Pseudomonadota</taxon>
        <taxon>Gammaproteobacteria</taxon>
        <taxon>Enterobacterales</taxon>
        <taxon>Erwiniaceae</taxon>
        <taxon>Erwinia</taxon>
    </lineage>
</organism>
<feature type="transmembrane region" description="Helical" evidence="1">
    <location>
        <begin position="65"/>
        <end position="83"/>
    </location>
</feature>
<protein>
    <submittedName>
        <fullName evidence="2">Uncharacterized protein</fullName>
    </submittedName>
</protein>
<geneLocation type="plasmid" evidence="2">
    <name>pEP36</name>
</geneLocation>
<keyword evidence="1" id="KW-0472">Membrane</keyword>
<accession>Q8GEH1</accession>
<keyword evidence="2" id="KW-0614">Plasmid</keyword>
<keyword evidence="1" id="KW-0812">Transmembrane</keyword>
<keyword evidence="1" id="KW-1133">Transmembrane helix</keyword>
<evidence type="ECO:0000313" key="2">
    <source>
        <dbReference type="EMBL" id="AAN04545.1"/>
    </source>
</evidence>
<evidence type="ECO:0000256" key="1">
    <source>
        <dbReference type="SAM" id="Phobius"/>
    </source>
</evidence>
<reference evidence="2" key="1">
    <citation type="journal article" date="2002" name="Appl. Environ. Microbiol.">
        <title>Relatedness of chromosomal and plasmid DNAs of Erwinia pyrifoliae and Erwinia amylovora.</title>
        <authorList>
            <person name="McGhee G.C."/>
            <person name="Schnabel E.L."/>
            <person name="Maxson-Stein K."/>
            <person name="Jones B."/>
            <person name="Stromberg V.K."/>
            <person name="Lacy G.H."/>
            <person name="Jones A.L."/>
        </authorList>
    </citation>
    <scope>NUCLEOTIDE SEQUENCE</scope>
    <source>
        <strain evidence="2">Ep1/96</strain>
        <plasmid evidence="2">pEP36</plasmid>
    </source>
</reference>
<dbReference type="AlphaFoldDB" id="Q8GEH1"/>
<dbReference type="KEGG" id="epy:EpC_pEp360360"/>
<feature type="transmembrane region" description="Helical" evidence="1">
    <location>
        <begin position="89"/>
        <end position="110"/>
    </location>
</feature>
<proteinExistence type="predicted"/>